<keyword evidence="6" id="KW-0503">Monooxygenase</keyword>
<dbReference type="AlphaFoldDB" id="A0A0H5C6V6"/>
<evidence type="ECO:0000256" key="6">
    <source>
        <dbReference type="RuleBase" id="RU000461"/>
    </source>
</evidence>
<evidence type="ECO:0000256" key="2">
    <source>
        <dbReference type="ARBA" id="ARBA00010617"/>
    </source>
</evidence>
<evidence type="ECO:0000256" key="1">
    <source>
        <dbReference type="ARBA" id="ARBA00001971"/>
    </source>
</evidence>
<dbReference type="Gene3D" id="1.10.630.10">
    <property type="entry name" value="Cytochrome P450"/>
    <property type="match status" value="1"/>
</dbReference>
<proteinExistence type="inferred from homology"/>
<keyword evidence="7" id="KW-0472">Membrane</keyword>
<sequence>MNGVVLTLWDYVSLHPLTSLVTALTIIASFYLVIYPFVLNPLSALPGPFLYKISSIFVLNDQRIESRNEKLNQWHREFGPVIQIGPNEVSLASVDYMKQIYVKQNMPKTSFYSQFTNFGELNAFSIIDTDRHLKRKRMMAKLYTKSSVFAHDSQAHINTKVQNLLSFVSSSVDAPMDVYQMFNSLAMDVVTYYELGSKFTTNLLLDLKQRKIIEAFRASSSMWFYTTLLPSLWSWAADKKTATLSGQCRDWAKSKFLEAYEDLVQNGDTGEPSLVRTLYVNGVTKWAIGSEVFDHVAAGHETTGASLTYCTWELSRPMNQYIQQKLYDEMVQNFGETPLGYLPLDVVDKLPYVEAVILETTRLHAAIPGSEPRSVVKEFVVDVNGAKFTIPKGTTVSVQPWSLHTDPTVFARPESFIPERWLKQGDETDESFKQRLQLMKSSLFTFGQGNRMCLGMHLAMTEMKFCIAQLYWRFQSKISPQWCKNLTEKPPMMGNVHGSKASLTDVEMMSMADSYTSRPIFDECWLEWNVRS</sequence>
<evidence type="ECO:0000256" key="3">
    <source>
        <dbReference type="ARBA" id="ARBA00022723"/>
    </source>
</evidence>
<dbReference type="GO" id="GO:0004497">
    <property type="term" value="F:monooxygenase activity"/>
    <property type="evidence" value="ECO:0007669"/>
    <property type="project" value="UniProtKB-KW"/>
</dbReference>
<feature type="binding site" description="axial binding residue" evidence="5">
    <location>
        <position position="453"/>
    </location>
    <ligand>
        <name>heme</name>
        <dbReference type="ChEBI" id="CHEBI:30413"/>
    </ligand>
    <ligandPart>
        <name>Fe</name>
        <dbReference type="ChEBI" id="CHEBI:18248"/>
    </ligandPart>
</feature>
<accession>A0A0H5C6V6</accession>
<keyword evidence="3 5" id="KW-0479">Metal-binding</keyword>
<dbReference type="GO" id="GO:0020037">
    <property type="term" value="F:heme binding"/>
    <property type="evidence" value="ECO:0007669"/>
    <property type="project" value="InterPro"/>
</dbReference>
<dbReference type="Proteomes" id="UP000038830">
    <property type="component" value="Unassembled WGS sequence"/>
</dbReference>
<dbReference type="GO" id="GO:0005506">
    <property type="term" value="F:iron ion binding"/>
    <property type="evidence" value="ECO:0007669"/>
    <property type="project" value="InterPro"/>
</dbReference>
<dbReference type="GO" id="GO:0016705">
    <property type="term" value="F:oxidoreductase activity, acting on paired donors, with incorporation or reduction of molecular oxygen"/>
    <property type="evidence" value="ECO:0007669"/>
    <property type="project" value="InterPro"/>
</dbReference>
<evidence type="ECO:0000313" key="9">
    <source>
        <dbReference type="Proteomes" id="UP000038830"/>
    </source>
</evidence>
<dbReference type="InterPro" id="IPR001128">
    <property type="entry name" value="Cyt_P450"/>
</dbReference>
<dbReference type="PANTHER" id="PTHR24305:SF166">
    <property type="entry name" value="CYTOCHROME P450 12A4, MITOCHONDRIAL-RELATED"/>
    <property type="match status" value="1"/>
</dbReference>
<feature type="transmembrane region" description="Helical" evidence="7">
    <location>
        <begin position="20"/>
        <end position="39"/>
    </location>
</feature>
<keyword evidence="5 6" id="KW-0349">Heme</keyword>
<evidence type="ECO:0000256" key="5">
    <source>
        <dbReference type="PIRSR" id="PIRSR602403-1"/>
    </source>
</evidence>
<keyword evidence="6" id="KW-0560">Oxidoreductase</keyword>
<keyword evidence="7" id="KW-1133">Transmembrane helix</keyword>
<organism evidence="8 9">
    <name type="scientific">Cyberlindnera jadinii (strain ATCC 18201 / CBS 1600 / BCRC 20928 / JCM 3617 / NBRC 0987 / NRRL Y-1542)</name>
    <name type="common">Torula yeast</name>
    <name type="synonym">Candida utilis</name>
    <dbReference type="NCBI Taxonomy" id="983966"/>
    <lineage>
        <taxon>Eukaryota</taxon>
        <taxon>Fungi</taxon>
        <taxon>Dikarya</taxon>
        <taxon>Ascomycota</taxon>
        <taxon>Saccharomycotina</taxon>
        <taxon>Saccharomycetes</taxon>
        <taxon>Phaffomycetales</taxon>
        <taxon>Phaffomycetaceae</taxon>
        <taxon>Cyberlindnera</taxon>
    </lineage>
</organism>
<dbReference type="InterPro" id="IPR002403">
    <property type="entry name" value="Cyt_P450_E_grp-IV"/>
</dbReference>
<evidence type="ECO:0000256" key="4">
    <source>
        <dbReference type="ARBA" id="ARBA00023004"/>
    </source>
</evidence>
<dbReference type="PANTHER" id="PTHR24305">
    <property type="entry name" value="CYTOCHROME P450"/>
    <property type="match status" value="1"/>
</dbReference>
<name>A0A0H5C6V6_CYBJN</name>
<reference evidence="9" key="1">
    <citation type="journal article" date="2015" name="J. Biotechnol.">
        <title>The structure of the Cyberlindnera jadinii genome and its relation to Candida utilis analyzed by the occurrence of single nucleotide polymorphisms.</title>
        <authorList>
            <person name="Rupp O."/>
            <person name="Brinkrolf K."/>
            <person name="Buerth C."/>
            <person name="Kunigo M."/>
            <person name="Schneider J."/>
            <person name="Jaenicke S."/>
            <person name="Goesmann A."/>
            <person name="Puehler A."/>
            <person name="Jaeger K.-E."/>
            <person name="Ernst J.F."/>
        </authorList>
    </citation>
    <scope>NUCLEOTIDE SEQUENCE [LARGE SCALE GENOMIC DNA]</scope>
    <source>
        <strain evidence="9">ATCC 18201 / CBS 1600 / BCRC 20928 / JCM 3617 / NBRC 0987 / NRRL Y-1542</strain>
    </source>
</reference>
<dbReference type="PROSITE" id="PS00086">
    <property type="entry name" value="CYTOCHROME_P450"/>
    <property type="match status" value="1"/>
</dbReference>
<dbReference type="SUPFAM" id="SSF48264">
    <property type="entry name" value="Cytochrome P450"/>
    <property type="match status" value="1"/>
</dbReference>
<dbReference type="Pfam" id="PF00067">
    <property type="entry name" value="p450"/>
    <property type="match status" value="1"/>
</dbReference>
<comment type="cofactor">
    <cofactor evidence="1 5">
        <name>heme</name>
        <dbReference type="ChEBI" id="CHEBI:30413"/>
    </cofactor>
</comment>
<keyword evidence="7" id="KW-0812">Transmembrane</keyword>
<comment type="similarity">
    <text evidence="2 6">Belongs to the cytochrome P450 family.</text>
</comment>
<dbReference type="InterPro" id="IPR017972">
    <property type="entry name" value="Cyt_P450_CS"/>
</dbReference>
<dbReference type="EMBL" id="CDQK01000005">
    <property type="protein sequence ID" value="CEP23841.1"/>
    <property type="molecule type" value="Genomic_DNA"/>
</dbReference>
<dbReference type="PRINTS" id="PR00465">
    <property type="entry name" value="EP450IV"/>
</dbReference>
<dbReference type="InterPro" id="IPR036396">
    <property type="entry name" value="Cyt_P450_sf"/>
</dbReference>
<protein>
    <submittedName>
        <fullName evidence="8">TRI4 protein</fullName>
    </submittedName>
</protein>
<gene>
    <name evidence="8" type="primary">TRI4</name>
    <name evidence="8" type="ORF">BN1211_4506</name>
</gene>
<dbReference type="InterPro" id="IPR050121">
    <property type="entry name" value="Cytochrome_P450_monoxygenase"/>
</dbReference>
<evidence type="ECO:0000256" key="7">
    <source>
        <dbReference type="SAM" id="Phobius"/>
    </source>
</evidence>
<dbReference type="PRINTS" id="PR00385">
    <property type="entry name" value="P450"/>
</dbReference>
<keyword evidence="4 5" id="KW-0408">Iron</keyword>
<evidence type="ECO:0000313" key="8">
    <source>
        <dbReference type="EMBL" id="CEP23841.1"/>
    </source>
</evidence>